<dbReference type="Proteomes" id="UP001597011">
    <property type="component" value="Unassembled WGS sequence"/>
</dbReference>
<keyword evidence="3" id="KW-1185">Reference proteome</keyword>
<organism evidence="2 3">
    <name type="scientific">Mariniflexile aquimaris</name>
    <dbReference type="NCBI Taxonomy" id="881009"/>
    <lineage>
        <taxon>Bacteria</taxon>
        <taxon>Pseudomonadati</taxon>
        <taxon>Bacteroidota</taxon>
        <taxon>Flavobacteriia</taxon>
        <taxon>Flavobacteriales</taxon>
        <taxon>Flavobacteriaceae</taxon>
        <taxon>Mariniflexile</taxon>
    </lineage>
</organism>
<protein>
    <recommendedName>
        <fullName evidence="4">Lipoprotein</fullName>
    </recommendedName>
</protein>
<accession>A0ABW3BQI8</accession>
<name>A0ABW3BQI8_9FLAO</name>
<sequence length="198" mass="21336">MRKFTLLIGAFLVLTFSGCNLEPISDLDASESAKKPIKNVENTNLPTNDYVNLNDGTHCEVIRLMAGQHYEAGIITVDNDGQNLIITYSTNGDWTINATHLSIIDCSSESFPTTNAGNPKIGLFKYSDTFEDGVNVVVYSIPLSEVSENYCFAAHAEVLGPTGEETAWGEGKDFGGKSWAMYVEANLSDCNGGGLGYG</sequence>
<evidence type="ECO:0000256" key="1">
    <source>
        <dbReference type="SAM" id="SignalP"/>
    </source>
</evidence>
<gene>
    <name evidence="2" type="ORF">ACFQ0I_04145</name>
</gene>
<dbReference type="RefSeq" id="WP_379939621.1">
    <property type="nucleotide sequence ID" value="NZ_JBHTIB010000002.1"/>
</dbReference>
<comment type="caution">
    <text evidence="2">The sequence shown here is derived from an EMBL/GenBank/DDBJ whole genome shotgun (WGS) entry which is preliminary data.</text>
</comment>
<dbReference type="EMBL" id="JBHTIB010000002">
    <property type="protein sequence ID" value="MFD0834943.1"/>
    <property type="molecule type" value="Genomic_DNA"/>
</dbReference>
<evidence type="ECO:0008006" key="4">
    <source>
        <dbReference type="Google" id="ProtNLM"/>
    </source>
</evidence>
<dbReference type="PROSITE" id="PS51257">
    <property type="entry name" value="PROKAR_LIPOPROTEIN"/>
    <property type="match status" value="1"/>
</dbReference>
<reference evidence="3" key="1">
    <citation type="journal article" date="2019" name="Int. J. Syst. Evol. Microbiol.">
        <title>The Global Catalogue of Microorganisms (GCM) 10K type strain sequencing project: providing services to taxonomists for standard genome sequencing and annotation.</title>
        <authorList>
            <consortium name="The Broad Institute Genomics Platform"/>
            <consortium name="The Broad Institute Genome Sequencing Center for Infectious Disease"/>
            <person name="Wu L."/>
            <person name="Ma J."/>
        </authorList>
    </citation>
    <scope>NUCLEOTIDE SEQUENCE [LARGE SCALE GENOMIC DNA]</scope>
    <source>
        <strain evidence="3">CCUG 60529</strain>
    </source>
</reference>
<evidence type="ECO:0000313" key="3">
    <source>
        <dbReference type="Proteomes" id="UP001597011"/>
    </source>
</evidence>
<proteinExistence type="predicted"/>
<keyword evidence="1" id="KW-0732">Signal</keyword>
<evidence type="ECO:0000313" key="2">
    <source>
        <dbReference type="EMBL" id="MFD0834943.1"/>
    </source>
</evidence>
<feature type="signal peptide" evidence="1">
    <location>
        <begin position="1"/>
        <end position="21"/>
    </location>
</feature>
<feature type="chain" id="PRO_5045889901" description="Lipoprotein" evidence="1">
    <location>
        <begin position="22"/>
        <end position="198"/>
    </location>
</feature>